<evidence type="ECO:0000313" key="2">
    <source>
        <dbReference type="EMBL" id="MBK0383466.1"/>
    </source>
</evidence>
<evidence type="ECO:0008006" key="4">
    <source>
        <dbReference type="Google" id="ProtNLM"/>
    </source>
</evidence>
<evidence type="ECO:0000256" key="1">
    <source>
        <dbReference type="SAM" id="SignalP"/>
    </source>
</evidence>
<feature type="signal peptide" evidence="1">
    <location>
        <begin position="1"/>
        <end position="19"/>
    </location>
</feature>
<dbReference type="Gene3D" id="1.25.40.10">
    <property type="entry name" value="Tetratricopeptide repeat domain"/>
    <property type="match status" value="1"/>
</dbReference>
<dbReference type="InterPro" id="IPR011990">
    <property type="entry name" value="TPR-like_helical_dom_sf"/>
</dbReference>
<protein>
    <recommendedName>
        <fullName evidence="4">Tetratricopeptide repeat-containing protein</fullName>
    </recommendedName>
</protein>
<accession>A0ABS1BL44</accession>
<dbReference type="SUPFAM" id="SSF48452">
    <property type="entry name" value="TPR-like"/>
    <property type="match status" value="1"/>
</dbReference>
<comment type="caution">
    <text evidence="2">The sequence shown here is derived from an EMBL/GenBank/DDBJ whole genome shotgun (WGS) entry which is preliminary data.</text>
</comment>
<name>A0ABS1BL44_9SPHI</name>
<feature type="chain" id="PRO_5045480349" description="Tetratricopeptide repeat-containing protein" evidence="1">
    <location>
        <begin position="20"/>
        <end position="697"/>
    </location>
</feature>
<evidence type="ECO:0000313" key="3">
    <source>
        <dbReference type="Proteomes" id="UP000660024"/>
    </source>
</evidence>
<organism evidence="2 3">
    <name type="scientific">Pedobacter segetis</name>
    <dbReference type="NCBI Taxonomy" id="2793069"/>
    <lineage>
        <taxon>Bacteria</taxon>
        <taxon>Pseudomonadati</taxon>
        <taxon>Bacteroidota</taxon>
        <taxon>Sphingobacteriia</taxon>
        <taxon>Sphingobacteriales</taxon>
        <taxon>Sphingobacteriaceae</taxon>
        <taxon>Pedobacter</taxon>
    </lineage>
</organism>
<dbReference type="EMBL" id="JAEHFY010000014">
    <property type="protein sequence ID" value="MBK0383466.1"/>
    <property type="molecule type" value="Genomic_DNA"/>
</dbReference>
<sequence length="697" mass="77069">MKLFCTMVFAVLMGTIVSAQQKNPTTTKEIQDKIKQAQQQLDKLTPEQKKMMEQMGMSTTAPSLPTGITDADVKTAVGGDAFSVPSKNATLIAAIPKITLTAATLPSYIKSLNDYIQKGLADDARFNGEHAYNYFKNNKCDAQMIGNEAIGFWSMGYPAIATYMTGKACTDNVADADLLSNFAAILSMGGAPHKAIPLLEYLSKLYPDNTTILNNLGQAWFYLGETDKANAQLDKVVKAFAYHPQANYTQCLIQQQKGNTAKAIEKMKNSLAYSFSPDKINMLRKLGYKIKGSDMRIPFRPDPNPLGLQNFKRPDVPASYTDELRLSADWDAFQKQINEKSMQLAKDLLPYQQAAAKNAEQAYKKFNNKTAKEINGMKSGMVSSENMYRTVAEKNLEEMDKDGGAGYRLKKTIATIDSLRKDFQAKDDAQRKKIEKQSSIMATQETELAKKGENMGYDNCVVQEKYSEWMYATYNKQLEEAYKNYLHQFYLKISEELYWKQFMEDAPTFEATKIAAKKEWLTALGNTRYISTNKYGNCTPQQKKTSSYKLADFDDMHCAFNSTLDFIVYKQVIACGKMHVEFDAGKLNGNFDFKSDNTGKDRFVKGTLEATVIDKSVSAGKGPLQVGASVKAGMGMEFSSRGIEDVYATGGASVKAGSNTVSDPSGVVNDPSVNITVSGRMSLISGNMTGAISGFGK</sequence>
<keyword evidence="3" id="KW-1185">Reference proteome</keyword>
<gene>
    <name evidence="2" type="ORF">I5M32_10895</name>
</gene>
<dbReference type="Proteomes" id="UP000660024">
    <property type="component" value="Unassembled WGS sequence"/>
</dbReference>
<reference evidence="2 3" key="1">
    <citation type="submission" date="2020-12" db="EMBL/GenBank/DDBJ databases">
        <title>Bacterial novel species Pedobacter sp. SD-b isolated from soil.</title>
        <authorList>
            <person name="Jung H.-Y."/>
        </authorList>
    </citation>
    <scope>NUCLEOTIDE SEQUENCE [LARGE SCALE GENOMIC DNA]</scope>
    <source>
        <strain evidence="2 3">SD-b</strain>
    </source>
</reference>
<proteinExistence type="predicted"/>
<keyword evidence="1" id="KW-0732">Signal</keyword>